<dbReference type="RefSeq" id="WP_354011497.1">
    <property type="nucleotide sequence ID" value="NZ_JBEWTA010000002.1"/>
</dbReference>
<reference evidence="1 2" key="1">
    <citation type="submission" date="2024-06" db="EMBL/GenBank/DDBJ databases">
        <title>Genomic Encyclopedia of Type Strains, Phase V (KMG-V): Genome sequencing to study the core and pangenomes of soil and plant-associated prokaryotes.</title>
        <authorList>
            <person name="Whitman W."/>
        </authorList>
    </citation>
    <scope>NUCLEOTIDE SEQUENCE [LARGE SCALE GENOMIC DNA]</scope>
    <source>
        <strain evidence="1 2">NE40</strain>
    </source>
</reference>
<comment type="caution">
    <text evidence="1">The sequence shown here is derived from an EMBL/GenBank/DDBJ whole genome shotgun (WGS) entry which is preliminary data.</text>
</comment>
<organism evidence="1 2">
    <name type="scientific">Endozoicomonas lisbonensis</name>
    <dbReference type="NCBI Taxonomy" id="3120522"/>
    <lineage>
        <taxon>Bacteria</taxon>
        <taxon>Pseudomonadati</taxon>
        <taxon>Pseudomonadota</taxon>
        <taxon>Gammaproteobacteria</taxon>
        <taxon>Oceanospirillales</taxon>
        <taxon>Endozoicomonadaceae</taxon>
        <taxon>Endozoicomonas</taxon>
    </lineage>
</organism>
<evidence type="ECO:0000313" key="1">
    <source>
        <dbReference type="EMBL" id="MET4759528.1"/>
    </source>
</evidence>
<sequence>MTVINYNRVRNLKLSEQIPAELVPHVREYAYMTFKAHALKSVLGWIDSKS</sequence>
<gene>
    <name evidence="1" type="ORF">V5J35_004847</name>
</gene>
<protein>
    <submittedName>
        <fullName evidence="1">Uncharacterized protein</fullName>
    </submittedName>
</protein>
<keyword evidence="2" id="KW-1185">Reference proteome</keyword>
<accession>A0ABV2SP34</accession>
<dbReference type="EMBL" id="JBEWTB010000003">
    <property type="protein sequence ID" value="MET4759528.1"/>
    <property type="molecule type" value="Genomic_DNA"/>
</dbReference>
<name>A0ABV2SP34_9GAMM</name>
<dbReference type="Proteomes" id="UP001549366">
    <property type="component" value="Unassembled WGS sequence"/>
</dbReference>
<evidence type="ECO:0000313" key="2">
    <source>
        <dbReference type="Proteomes" id="UP001549366"/>
    </source>
</evidence>
<proteinExistence type="predicted"/>